<dbReference type="EMBL" id="MGAF01000033">
    <property type="protein sequence ID" value="OGK40425.1"/>
    <property type="molecule type" value="Genomic_DNA"/>
</dbReference>
<keyword evidence="7 8" id="KW-0472">Membrane</keyword>
<feature type="transmembrane region" description="Helical" evidence="8">
    <location>
        <begin position="65"/>
        <end position="86"/>
    </location>
</feature>
<dbReference type="STRING" id="1802055.A3A74_01830"/>
<proteinExistence type="predicted"/>
<dbReference type="AlphaFoldDB" id="A0A1F7IAN7"/>
<name>A0A1F7IAN7_9BACT</name>
<feature type="transmembrane region" description="Helical" evidence="8">
    <location>
        <begin position="182"/>
        <end position="200"/>
    </location>
</feature>
<accession>A0A1F7IAN7</accession>
<dbReference type="InterPro" id="IPR050297">
    <property type="entry name" value="LipidA_mod_glycosyltrf_83"/>
</dbReference>
<dbReference type="PANTHER" id="PTHR33908">
    <property type="entry name" value="MANNOSYLTRANSFERASE YKCB-RELATED"/>
    <property type="match status" value="1"/>
</dbReference>
<sequence length="428" mass="51137">MLNYLFIHTPLIFFTQSLWRDEAFSYFLAKKNVFEIIAFSAKDFNPPIYHLILHFWLKMFGGSEITLRSLSLIFFWATLYICFLFLQYIFKFSQKKSLVYLLLFLINPFLTYYAYESRSYSFFAFLTTSSYYFLYKKDYKKYLITLVLGFYTHYFMLFVVISQFLFNQLLNKGRIQEIVRKIIYKSLFIFSPWVIFVLLTKDLLSAFWIDRTNFKTFIMLLGIVYTGFENNVTWTSLFLIMIIAIALVKLIKKEHKYNNRLFVFLLLWGIGIPVLVAFISLFKPIFFPRYFIFSSVGLLLLLIYGLEQMKPKARNIFLIMLFVIAVYYQKDSLEIRKKTDFQKVTKEITRMAKKNDLIFVTSELDFFTAKYYFPNKKVYIYNKTYEEIPDFVGKVLIAKTDIAPSLPFYPNRAFVLKSNGTYNIQALY</sequence>
<dbReference type="GO" id="GO:0005886">
    <property type="term" value="C:plasma membrane"/>
    <property type="evidence" value="ECO:0007669"/>
    <property type="project" value="UniProtKB-SubCell"/>
</dbReference>
<keyword evidence="5 8" id="KW-0812">Transmembrane</keyword>
<evidence type="ECO:0000256" key="5">
    <source>
        <dbReference type="ARBA" id="ARBA00022692"/>
    </source>
</evidence>
<evidence type="ECO:0000256" key="6">
    <source>
        <dbReference type="ARBA" id="ARBA00022989"/>
    </source>
</evidence>
<evidence type="ECO:0000256" key="8">
    <source>
        <dbReference type="SAM" id="Phobius"/>
    </source>
</evidence>
<organism evidence="9 10">
    <name type="scientific">Candidatus Roizmanbacteria bacterium RIFCSPLOWO2_01_FULL_35_13</name>
    <dbReference type="NCBI Taxonomy" id="1802055"/>
    <lineage>
        <taxon>Bacteria</taxon>
        <taxon>Candidatus Roizmaniibacteriota</taxon>
    </lineage>
</organism>
<feature type="transmembrane region" description="Helical" evidence="8">
    <location>
        <begin position="234"/>
        <end position="251"/>
    </location>
</feature>
<feature type="transmembrane region" description="Helical" evidence="8">
    <location>
        <begin position="98"/>
        <end position="114"/>
    </location>
</feature>
<keyword evidence="6 8" id="KW-1133">Transmembrane helix</keyword>
<evidence type="ECO:0000256" key="7">
    <source>
        <dbReference type="ARBA" id="ARBA00023136"/>
    </source>
</evidence>
<evidence type="ECO:0000313" key="9">
    <source>
        <dbReference type="EMBL" id="OGK40425.1"/>
    </source>
</evidence>
<dbReference type="PANTHER" id="PTHR33908:SF11">
    <property type="entry name" value="MEMBRANE PROTEIN"/>
    <property type="match status" value="1"/>
</dbReference>
<feature type="transmembrane region" description="Helical" evidence="8">
    <location>
        <begin position="263"/>
        <end position="282"/>
    </location>
</feature>
<reference evidence="9 10" key="1">
    <citation type="journal article" date="2016" name="Nat. Commun.">
        <title>Thousands of microbial genomes shed light on interconnected biogeochemical processes in an aquifer system.</title>
        <authorList>
            <person name="Anantharaman K."/>
            <person name="Brown C.T."/>
            <person name="Hug L.A."/>
            <person name="Sharon I."/>
            <person name="Castelle C.J."/>
            <person name="Probst A.J."/>
            <person name="Thomas B.C."/>
            <person name="Singh A."/>
            <person name="Wilkins M.J."/>
            <person name="Karaoz U."/>
            <person name="Brodie E.L."/>
            <person name="Williams K.H."/>
            <person name="Hubbard S.S."/>
            <person name="Banfield J.F."/>
        </authorList>
    </citation>
    <scope>NUCLEOTIDE SEQUENCE [LARGE SCALE GENOMIC DNA]</scope>
</reference>
<protein>
    <submittedName>
        <fullName evidence="9">Uncharacterized protein</fullName>
    </submittedName>
</protein>
<feature type="transmembrane region" description="Helical" evidence="8">
    <location>
        <begin position="142"/>
        <end position="162"/>
    </location>
</feature>
<comment type="caution">
    <text evidence="9">The sequence shown here is derived from an EMBL/GenBank/DDBJ whole genome shotgun (WGS) entry which is preliminary data.</text>
</comment>
<evidence type="ECO:0000256" key="2">
    <source>
        <dbReference type="ARBA" id="ARBA00022475"/>
    </source>
</evidence>
<keyword evidence="4" id="KW-0808">Transferase</keyword>
<comment type="subcellular location">
    <subcellularLocation>
        <location evidence="1">Cell membrane</location>
        <topology evidence="1">Multi-pass membrane protein</topology>
    </subcellularLocation>
</comment>
<keyword evidence="3" id="KW-0328">Glycosyltransferase</keyword>
<gene>
    <name evidence="9" type="ORF">A3A74_01830</name>
</gene>
<dbReference type="GO" id="GO:0016763">
    <property type="term" value="F:pentosyltransferase activity"/>
    <property type="evidence" value="ECO:0007669"/>
    <property type="project" value="TreeGrafter"/>
</dbReference>
<feature type="transmembrane region" description="Helical" evidence="8">
    <location>
        <begin position="313"/>
        <end position="329"/>
    </location>
</feature>
<evidence type="ECO:0000256" key="1">
    <source>
        <dbReference type="ARBA" id="ARBA00004651"/>
    </source>
</evidence>
<dbReference type="GO" id="GO:0009103">
    <property type="term" value="P:lipopolysaccharide biosynthetic process"/>
    <property type="evidence" value="ECO:0007669"/>
    <property type="project" value="UniProtKB-ARBA"/>
</dbReference>
<evidence type="ECO:0000313" key="10">
    <source>
        <dbReference type="Proteomes" id="UP000179270"/>
    </source>
</evidence>
<feature type="transmembrane region" description="Helical" evidence="8">
    <location>
        <begin position="288"/>
        <end position="306"/>
    </location>
</feature>
<dbReference type="Proteomes" id="UP000179270">
    <property type="component" value="Unassembled WGS sequence"/>
</dbReference>
<keyword evidence="2" id="KW-1003">Cell membrane</keyword>
<evidence type="ECO:0000256" key="3">
    <source>
        <dbReference type="ARBA" id="ARBA00022676"/>
    </source>
</evidence>
<evidence type="ECO:0000256" key="4">
    <source>
        <dbReference type="ARBA" id="ARBA00022679"/>
    </source>
</evidence>